<evidence type="ECO:0000313" key="1">
    <source>
        <dbReference type="EMBL" id="CZF82048.1"/>
    </source>
</evidence>
<evidence type="ECO:0000313" key="2">
    <source>
        <dbReference type="Proteomes" id="UP000071641"/>
    </source>
</evidence>
<dbReference type="OrthoDB" id="332228at2"/>
<dbReference type="NCBIfam" id="NF041374">
    <property type="entry name" value="GDCCVxC"/>
    <property type="match status" value="1"/>
</dbReference>
<organism evidence="1 2">
    <name type="scientific">Grimontia celer</name>
    <dbReference type="NCBI Taxonomy" id="1796497"/>
    <lineage>
        <taxon>Bacteria</taxon>
        <taxon>Pseudomonadati</taxon>
        <taxon>Pseudomonadota</taxon>
        <taxon>Gammaproteobacteria</taxon>
        <taxon>Vibrionales</taxon>
        <taxon>Vibrionaceae</taxon>
        <taxon>Grimontia</taxon>
    </lineage>
</organism>
<dbReference type="STRING" id="1796497.GCE9029_02996"/>
<dbReference type="RefSeq" id="WP_062664278.1">
    <property type="nucleotide sequence ID" value="NZ_FIZX01000002.1"/>
</dbReference>
<reference evidence="2" key="1">
    <citation type="submission" date="2016-02" db="EMBL/GenBank/DDBJ databases">
        <authorList>
            <person name="Rodrigo-Torres Lidia"/>
            <person name="Arahal R.David."/>
        </authorList>
    </citation>
    <scope>NUCLEOTIDE SEQUENCE [LARGE SCALE GENOMIC DNA]</scope>
    <source>
        <strain evidence="2">CECT 9029</strain>
    </source>
</reference>
<sequence>MKVLLKSNITCPKCGHIKSELMPIDKPLQHYECEGCGEIMIVQEGMCCVFCAYGDAPCPQAQVKGVGRCTDKLH</sequence>
<dbReference type="EMBL" id="FIZX01000002">
    <property type="protein sequence ID" value="CZF82048.1"/>
    <property type="molecule type" value="Genomic_DNA"/>
</dbReference>
<keyword evidence="2" id="KW-1185">Reference proteome</keyword>
<proteinExistence type="predicted"/>
<dbReference type="AlphaFoldDB" id="A0A128F5K6"/>
<dbReference type="Proteomes" id="UP000071641">
    <property type="component" value="Unassembled WGS sequence"/>
</dbReference>
<dbReference type="InterPro" id="IPR047677">
    <property type="entry name" value="GDCCVxC"/>
</dbReference>
<accession>A0A128F5K6</accession>
<gene>
    <name evidence="1" type="ORF">GCE9029_02996</name>
</gene>
<name>A0A128F5K6_9GAMM</name>
<protein>
    <submittedName>
        <fullName evidence="1">Uncharacterized protein</fullName>
    </submittedName>
</protein>